<dbReference type="VEuPathDB" id="FungiDB:Bcin07g06480"/>
<feature type="region of interest" description="Disordered" evidence="3">
    <location>
        <begin position="21"/>
        <end position="40"/>
    </location>
</feature>
<keyword evidence="4" id="KW-0732">Signal</keyword>
<dbReference type="SMART" id="SM01110">
    <property type="entry name" value="Cutinase"/>
    <property type="match status" value="1"/>
</dbReference>
<dbReference type="Pfam" id="PF01083">
    <property type="entry name" value="Cutinase"/>
    <property type="match status" value="1"/>
</dbReference>
<feature type="compositionally biased region" description="Low complexity" evidence="3">
    <location>
        <begin position="31"/>
        <end position="40"/>
    </location>
</feature>
<organism evidence="5 6">
    <name type="scientific">Botryotinia fuckeliana (strain B05.10)</name>
    <name type="common">Noble rot fungus</name>
    <name type="synonym">Botrytis cinerea</name>
    <dbReference type="NCBI Taxonomy" id="332648"/>
    <lineage>
        <taxon>Eukaryota</taxon>
        <taxon>Fungi</taxon>
        <taxon>Dikarya</taxon>
        <taxon>Ascomycota</taxon>
        <taxon>Pezizomycotina</taxon>
        <taxon>Leotiomycetes</taxon>
        <taxon>Helotiales</taxon>
        <taxon>Sclerotiniaceae</taxon>
        <taxon>Botrytis</taxon>
    </lineage>
</organism>
<dbReference type="GO" id="GO:0052689">
    <property type="term" value="F:carboxylic ester hydrolase activity"/>
    <property type="evidence" value="ECO:0007669"/>
    <property type="project" value="UniProtKB-ARBA"/>
</dbReference>
<evidence type="ECO:0008006" key="7">
    <source>
        <dbReference type="Google" id="ProtNLM"/>
    </source>
</evidence>
<evidence type="ECO:0000256" key="4">
    <source>
        <dbReference type="SAM" id="SignalP"/>
    </source>
</evidence>
<dbReference type="InterPro" id="IPR000675">
    <property type="entry name" value="Cutinase/axe"/>
</dbReference>
<dbReference type="GeneID" id="5428237"/>
<dbReference type="Proteomes" id="UP000001798">
    <property type="component" value="Chromosome 7"/>
</dbReference>
<evidence type="ECO:0000256" key="3">
    <source>
        <dbReference type="SAM" id="MobiDB-lite"/>
    </source>
</evidence>
<accession>A0A384JNU4</accession>
<keyword evidence="1" id="KW-0378">Hydrolase</keyword>
<evidence type="ECO:0000313" key="6">
    <source>
        <dbReference type="Proteomes" id="UP000001798"/>
    </source>
</evidence>
<dbReference type="PANTHER" id="PTHR33630:SF9">
    <property type="entry name" value="CUTINASE 4"/>
    <property type="match status" value="1"/>
</dbReference>
<dbReference type="AlphaFoldDB" id="A0A384JNU4"/>
<sequence length="299" mass="30114">MHSPSILLSLALTTLASASTLSSPHYPRANSSTSSTSSTSSACVPAGAIHMIVARASTEAPGEGIIGSVATMVKASLPGSDSEAVEYPATLTQYQASEASGVAAMQKLVQAYAEKCPGSKMAVMGYSQGAQVAADVMCGTSETGFAGNTQALSANISSNVVAMVLMGDPSHVPAETFNAGTAKNNGLFARQNIAACPTEKTVSYCDNQDEFCDSGNSLQVHLSYVTTYGTAAAKFITDKMAGETSSSASTNGTANAITASAAKSAQSLARAATMGTNGVAKMGASWGMLATFLGLGVLI</sequence>
<evidence type="ECO:0000313" key="5">
    <source>
        <dbReference type="EMBL" id="ATZ52151.1"/>
    </source>
</evidence>
<dbReference type="KEGG" id="bfu:BCIN_07g06480"/>
<reference evidence="5 6" key="1">
    <citation type="journal article" date="2011" name="PLoS Genet.">
        <title>Genomic analysis of the necrotrophic fungal pathogens Sclerotinia sclerotiorum and Botrytis cinerea.</title>
        <authorList>
            <person name="Amselem J."/>
            <person name="Cuomo C.A."/>
            <person name="van Kan J.A."/>
            <person name="Viaud M."/>
            <person name="Benito E.P."/>
            <person name="Couloux A."/>
            <person name="Coutinho P.M."/>
            <person name="de Vries R.P."/>
            <person name="Dyer P.S."/>
            <person name="Fillinger S."/>
            <person name="Fournier E."/>
            <person name="Gout L."/>
            <person name="Hahn M."/>
            <person name="Kohn L."/>
            <person name="Lapalu N."/>
            <person name="Plummer K.M."/>
            <person name="Pradier J.M."/>
            <person name="Quevillon E."/>
            <person name="Sharon A."/>
            <person name="Simon A."/>
            <person name="ten Have A."/>
            <person name="Tudzynski B."/>
            <person name="Tudzynski P."/>
            <person name="Wincker P."/>
            <person name="Andrew M."/>
            <person name="Anthouard V."/>
            <person name="Beever R.E."/>
            <person name="Beffa R."/>
            <person name="Benoit I."/>
            <person name="Bouzid O."/>
            <person name="Brault B."/>
            <person name="Chen Z."/>
            <person name="Choquer M."/>
            <person name="Collemare J."/>
            <person name="Cotton P."/>
            <person name="Danchin E.G."/>
            <person name="Da Silva C."/>
            <person name="Gautier A."/>
            <person name="Giraud C."/>
            <person name="Giraud T."/>
            <person name="Gonzalez C."/>
            <person name="Grossetete S."/>
            <person name="Guldener U."/>
            <person name="Henrissat B."/>
            <person name="Howlett B.J."/>
            <person name="Kodira C."/>
            <person name="Kretschmer M."/>
            <person name="Lappartient A."/>
            <person name="Leroch M."/>
            <person name="Levis C."/>
            <person name="Mauceli E."/>
            <person name="Neuveglise C."/>
            <person name="Oeser B."/>
            <person name="Pearson M."/>
            <person name="Poulain J."/>
            <person name="Poussereau N."/>
            <person name="Quesneville H."/>
            <person name="Rascle C."/>
            <person name="Schumacher J."/>
            <person name="Segurens B."/>
            <person name="Sexton A."/>
            <person name="Silva E."/>
            <person name="Sirven C."/>
            <person name="Soanes D.M."/>
            <person name="Talbot N.J."/>
            <person name="Templeton M."/>
            <person name="Yandava C."/>
            <person name="Yarden O."/>
            <person name="Zeng Q."/>
            <person name="Rollins J.A."/>
            <person name="Lebrun M.H."/>
            <person name="Dickman M."/>
        </authorList>
    </citation>
    <scope>NUCLEOTIDE SEQUENCE [LARGE SCALE GENOMIC DNA]</scope>
    <source>
        <strain evidence="5 6">B05.10</strain>
    </source>
</reference>
<dbReference type="PANTHER" id="PTHR33630">
    <property type="entry name" value="CUTINASE RV1984C-RELATED-RELATED"/>
    <property type="match status" value="1"/>
</dbReference>
<dbReference type="Gene3D" id="3.40.50.1820">
    <property type="entry name" value="alpha/beta hydrolase"/>
    <property type="match status" value="1"/>
</dbReference>
<feature type="signal peptide" evidence="4">
    <location>
        <begin position="1"/>
        <end position="18"/>
    </location>
</feature>
<protein>
    <recommendedName>
        <fullName evidence="7">Carbohydrate esterase family 5 protein</fullName>
    </recommendedName>
</protein>
<evidence type="ECO:0000256" key="2">
    <source>
        <dbReference type="ARBA" id="ARBA00023157"/>
    </source>
</evidence>
<dbReference type="OrthoDB" id="6020543at2759"/>
<reference evidence="5 6" key="2">
    <citation type="journal article" date="2012" name="Eukaryot. Cell">
        <title>Genome update of Botrytis cinerea strains B05.10 and T4.</title>
        <authorList>
            <person name="Staats M."/>
            <person name="van Kan J.A."/>
        </authorList>
    </citation>
    <scope>NUCLEOTIDE SEQUENCE [LARGE SCALE GENOMIC DNA]</scope>
    <source>
        <strain evidence="5 6">B05.10</strain>
    </source>
</reference>
<gene>
    <name evidence="5" type="ORF">BCIN_07g06480</name>
</gene>
<evidence type="ECO:0000256" key="1">
    <source>
        <dbReference type="ARBA" id="ARBA00022801"/>
    </source>
</evidence>
<proteinExistence type="predicted"/>
<name>A0A384JNU4_BOTFB</name>
<keyword evidence="6" id="KW-1185">Reference proteome</keyword>
<dbReference type="RefSeq" id="XP_001547732.2">
    <property type="nucleotide sequence ID" value="XM_001547682.2"/>
</dbReference>
<dbReference type="EMBL" id="CP009811">
    <property type="protein sequence ID" value="ATZ52151.1"/>
    <property type="molecule type" value="Genomic_DNA"/>
</dbReference>
<feature type="chain" id="PRO_5016582912" description="Carbohydrate esterase family 5 protein" evidence="4">
    <location>
        <begin position="19"/>
        <end position="299"/>
    </location>
</feature>
<reference evidence="5 6" key="3">
    <citation type="journal article" date="2017" name="Mol. Plant Pathol.">
        <title>A gapless genome sequence of the fungus Botrytis cinerea.</title>
        <authorList>
            <person name="Van Kan J.A."/>
            <person name="Stassen J.H."/>
            <person name="Mosbach A."/>
            <person name="Van Der Lee T.A."/>
            <person name="Faino L."/>
            <person name="Farmer A.D."/>
            <person name="Papasotiriou D.G."/>
            <person name="Zhou S."/>
            <person name="Seidl M.F."/>
            <person name="Cottam E."/>
            <person name="Edel D."/>
            <person name="Hahn M."/>
            <person name="Schwartz D.C."/>
            <person name="Dietrich R.A."/>
            <person name="Widdison S."/>
            <person name="Scalliet G."/>
        </authorList>
    </citation>
    <scope>NUCLEOTIDE SEQUENCE [LARGE SCALE GENOMIC DNA]</scope>
    <source>
        <strain evidence="5 6">B05.10</strain>
    </source>
</reference>
<keyword evidence="2" id="KW-1015">Disulfide bond</keyword>
<dbReference type="InterPro" id="IPR029058">
    <property type="entry name" value="AB_hydrolase_fold"/>
</dbReference>
<dbReference type="SUPFAM" id="SSF53474">
    <property type="entry name" value="alpha/beta-Hydrolases"/>
    <property type="match status" value="1"/>
</dbReference>